<gene>
    <name evidence="3" type="ORF">AVDCRST_MAG44-1495</name>
</gene>
<dbReference type="PANTHER" id="PTHR45947">
    <property type="entry name" value="SULFOQUINOVOSYL TRANSFERASE SQD2"/>
    <property type="match status" value="1"/>
</dbReference>
<dbReference type="Pfam" id="PF00534">
    <property type="entry name" value="Glycos_transf_1"/>
    <property type="match status" value="1"/>
</dbReference>
<evidence type="ECO:0000259" key="2">
    <source>
        <dbReference type="Pfam" id="PF13439"/>
    </source>
</evidence>
<organism evidence="3">
    <name type="scientific">uncultured Sphingomonas sp</name>
    <dbReference type="NCBI Taxonomy" id="158754"/>
    <lineage>
        <taxon>Bacteria</taxon>
        <taxon>Pseudomonadati</taxon>
        <taxon>Pseudomonadota</taxon>
        <taxon>Alphaproteobacteria</taxon>
        <taxon>Sphingomonadales</taxon>
        <taxon>Sphingomonadaceae</taxon>
        <taxon>Sphingomonas</taxon>
        <taxon>environmental samples</taxon>
    </lineage>
</organism>
<feature type="domain" description="Glycosyl transferase family 1" evidence="1">
    <location>
        <begin position="215"/>
        <end position="371"/>
    </location>
</feature>
<proteinExistence type="predicted"/>
<dbReference type="Gene3D" id="3.40.50.2000">
    <property type="entry name" value="Glycogen Phosphorylase B"/>
    <property type="match status" value="2"/>
</dbReference>
<dbReference type="AlphaFoldDB" id="A0A6J4T3S5"/>
<dbReference type="GO" id="GO:0016757">
    <property type="term" value="F:glycosyltransferase activity"/>
    <property type="evidence" value="ECO:0007669"/>
    <property type="project" value="InterPro"/>
</dbReference>
<evidence type="ECO:0000313" key="3">
    <source>
        <dbReference type="EMBL" id="CAA9512924.1"/>
    </source>
</evidence>
<name>A0A6J4T3S5_9SPHN</name>
<dbReference type="InterPro" id="IPR001296">
    <property type="entry name" value="Glyco_trans_1"/>
</dbReference>
<dbReference type="SUPFAM" id="SSF53756">
    <property type="entry name" value="UDP-Glycosyltransferase/glycogen phosphorylase"/>
    <property type="match status" value="1"/>
</dbReference>
<dbReference type="Pfam" id="PF13439">
    <property type="entry name" value="Glyco_transf_4"/>
    <property type="match status" value="1"/>
</dbReference>
<dbReference type="PANTHER" id="PTHR45947:SF3">
    <property type="entry name" value="SULFOQUINOVOSYL TRANSFERASE SQD2"/>
    <property type="match status" value="1"/>
</dbReference>
<accession>A0A6J4T3S5</accession>
<evidence type="ECO:0000259" key="1">
    <source>
        <dbReference type="Pfam" id="PF00534"/>
    </source>
</evidence>
<protein>
    <submittedName>
        <fullName evidence="3">Uncharacterized protein</fullName>
    </submittedName>
</protein>
<dbReference type="InterPro" id="IPR050194">
    <property type="entry name" value="Glycosyltransferase_grp1"/>
</dbReference>
<feature type="domain" description="Glycosyltransferase subfamily 4-like N-terminal" evidence="2">
    <location>
        <begin position="29"/>
        <end position="204"/>
    </location>
</feature>
<reference evidence="3" key="1">
    <citation type="submission" date="2020-02" db="EMBL/GenBank/DDBJ databases">
        <authorList>
            <person name="Meier V. D."/>
        </authorList>
    </citation>
    <scope>NUCLEOTIDE SEQUENCE</scope>
    <source>
        <strain evidence="3">AVDCRST_MAG44</strain>
    </source>
</reference>
<sequence>MSRDETDHPRAFGARTICDLTQSWSDVGGGVRTYLLHKRRHILEATPHRHLMIIPGARDEAIEEDRAVTVTIRSPRVPGSPHYRLLLRNGAVRRALERFRPDLIECQDAYNLPWAAIAHRKRFRDTALVAVYMTDFPTVYVARPVSKVLGSSAGNLLGRLCYSYAARLYRRFDAVFALSENGGAAKLRSLGVPEVDVVPLGVEIGEFGSNRRDPRLRRKLGLADDQPLLIYVGRLDLEKKPDVVVEAFRSLPKELGAKLALIGEGPLREQIASHGDERIIMPGYVNGRPELSRWLASADVYVSAMADETFGISIIEAQASGLPVVGVAAGAMIDRVTSATGRLGPVGDSAAMAENILAVLNGDRRALADRARAEALQFSWDRSMEALFGRLYPAAFARRAEAVPSGALPTSAPLVRA</sequence>
<dbReference type="EMBL" id="CADCVY010000100">
    <property type="protein sequence ID" value="CAA9512924.1"/>
    <property type="molecule type" value="Genomic_DNA"/>
</dbReference>
<dbReference type="InterPro" id="IPR028098">
    <property type="entry name" value="Glyco_trans_4-like_N"/>
</dbReference>